<evidence type="ECO:0000313" key="2">
    <source>
        <dbReference type="EMBL" id="GGN81558.1"/>
    </source>
</evidence>
<evidence type="ECO:0000313" key="3">
    <source>
        <dbReference type="Proteomes" id="UP000600365"/>
    </source>
</evidence>
<protein>
    <submittedName>
        <fullName evidence="2">Uncharacterized protein</fullName>
    </submittedName>
</protein>
<proteinExistence type="predicted"/>
<reference evidence="2 3" key="1">
    <citation type="journal article" date="2014" name="Int. J. Syst. Evol. Microbiol.">
        <title>Complete genome sequence of Corynebacterium casei LMG S-19264T (=DSM 44701T), isolated from a smear-ripened cheese.</title>
        <authorList>
            <consortium name="US DOE Joint Genome Institute (JGI-PGF)"/>
            <person name="Walter F."/>
            <person name="Albersmeier A."/>
            <person name="Kalinowski J."/>
            <person name="Ruckert C."/>
        </authorList>
    </citation>
    <scope>NUCLEOTIDE SEQUENCE [LARGE SCALE GENOMIC DNA]</scope>
    <source>
        <strain evidence="2 3">CGMCC 4.7111</strain>
    </source>
</reference>
<accession>A0A917Y9P2</accession>
<evidence type="ECO:0000256" key="1">
    <source>
        <dbReference type="SAM" id="MobiDB-lite"/>
    </source>
</evidence>
<feature type="compositionally biased region" description="Basic and acidic residues" evidence="1">
    <location>
        <begin position="52"/>
        <end position="64"/>
    </location>
</feature>
<gene>
    <name evidence="2" type="ORF">GCM10011579_068280</name>
</gene>
<sequence>MEGMGVGAVVVFLVAVCAPGLSSVLQSIAFRIRAAGKAELVRARQGTGRGTAGERRAAKQGRHD</sequence>
<dbReference type="EMBL" id="BMMM01000014">
    <property type="protein sequence ID" value="GGN81558.1"/>
    <property type="molecule type" value="Genomic_DNA"/>
</dbReference>
<dbReference type="Proteomes" id="UP000600365">
    <property type="component" value="Unassembled WGS sequence"/>
</dbReference>
<organism evidence="2 3">
    <name type="scientific">Streptomyces albiflavescens</name>
    <dbReference type="NCBI Taxonomy" id="1623582"/>
    <lineage>
        <taxon>Bacteria</taxon>
        <taxon>Bacillati</taxon>
        <taxon>Actinomycetota</taxon>
        <taxon>Actinomycetes</taxon>
        <taxon>Kitasatosporales</taxon>
        <taxon>Streptomycetaceae</taxon>
        <taxon>Streptomyces</taxon>
    </lineage>
</organism>
<name>A0A917Y9P2_9ACTN</name>
<dbReference type="AlphaFoldDB" id="A0A917Y9P2"/>
<comment type="caution">
    <text evidence="2">The sequence shown here is derived from an EMBL/GenBank/DDBJ whole genome shotgun (WGS) entry which is preliminary data.</text>
</comment>
<feature type="region of interest" description="Disordered" evidence="1">
    <location>
        <begin position="43"/>
        <end position="64"/>
    </location>
</feature>
<keyword evidence="3" id="KW-1185">Reference proteome</keyword>